<dbReference type="InterPro" id="IPR036291">
    <property type="entry name" value="NAD(P)-bd_dom_sf"/>
</dbReference>
<evidence type="ECO:0000259" key="2">
    <source>
        <dbReference type="PROSITE" id="PS51202"/>
    </source>
</evidence>
<dbReference type="InterPro" id="IPR050721">
    <property type="entry name" value="Trk_Ktr_HKT_K-transport"/>
</dbReference>
<dbReference type="Proteomes" id="UP001220962">
    <property type="component" value="Chromosome"/>
</dbReference>
<dbReference type="InterPro" id="IPR036721">
    <property type="entry name" value="RCK_C_sf"/>
</dbReference>
<organism evidence="3 4">
    <name type="scientific">Paenibacillus urinalis</name>
    <dbReference type="NCBI Taxonomy" id="521520"/>
    <lineage>
        <taxon>Bacteria</taxon>
        <taxon>Bacillati</taxon>
        <taxon>Bacillota</taxon>
        <taxon>Bacilli</taxon>
        <taxon>Bacillales</taxon>
        <taxon>Paenibacillaceae</taxon>
        <taxon>Paenibacillus</taxon>
    </lineage>
</organism>
<dbReference type="InterPro" id="IPR006037">
    <property type="entry name" value="RCK_C"/>
</dbReference>
<feature type="domain" description="RCK N-terminal" evidence="1">
    <location>
        <begin position="3"/>
        <end position="119"/>
    </location>
</feature>
<dbReference type="PROSITE" id="PS51201">
    <property type="entry name" value="RCK_N"/>
    <property type="match status" value="1"/>
</dbReference>
<dbReference type="EMBL" id="CP118101">
    <property type="protein sequence ID" value="WDH81921.1"/>
    <property type="molecule type" value="Genomic_DNA"/>
</dbReference>
<dbReference type="PANTHER" id="PTHR43833">
    <property type="entry name" value="POTASSIUM CHANNEL PROTEIN 2-RELATED-RELATED"/>
    <property type="match status" value="1"/>
</dbReference>
<feature type="domain" description="RCK C-terminal" evidence="2">
    <location>
        <begin position="136"/>
        <end position="220"/>
    </location>
</feature>
<dbReference type="Gene3D" id="3.30.70.1450">
    <property type="entry name" value="Regulator of K+ conductance, C-terminal domain"/>
    <property type="match status" value="1"/>
</dbReference>
<reference evidence="3" key="1">
    <citation type="submission" date="2023-02" db="EMBL/GenBank/DDBJ databases">
        <title>Pathogen: clinical or host-associated sample.</title>
        <authorList>
            <person name="Hergert J."/>
            <person name="Casey R."/>
            <person name="Wagner J."/>
            <person name="Young E.L."/>
            <person name="Oakeson K.F."/>
        </authorList>
    </citation>
    <scope>NUCLEOTIDE SEQUENCE</scope>
    <source>
        <strain evidence="3">2022CK-00830</strain>
    </source>
</reference>
<dbReference type="InterPro" id="IPR003148">
    <property type="entry name" value="RCK_N"/>
</dbReference>
<evidence type="ECO:0000313" key="4">
    <source>
        <dbReference type="Proteomes" id="UP001220962"/>
    </source>
</evidence>
<dbReference type="Pfam" id="PF02254">
    <property type="entry name" value="TrkA_N"/>
    <property type="match status" value="1"/>
</dbReference>
<dbReference type="GO" id="GO:0008324">
    <property type="term" value="F:monoatomic cation transmembrane transporter activity"/>
    <property type="evidence" value="ECO:0007669"/>
    <property type="project" value="InterPro"/>
</dbReference>
<protein>
    <submittedName>
        <fullName evidence="3">TrkA family potassium uptake protein</fullName>
    </submittedName>
</protein>
<gene>
    <name evidence="3" type="ORF">PUW23_20860</name>
</gene>
<dbReference type="Gene3D" id="3.40.50.720">
    <property type="entry name" value="NAD(P)-binding Rossmann-like Domain"/>
    <property type="match status" value="1"/>
</dbReference>
<dbReference type="PANTHER" id="PTHR43833:SF7">
    <property type="entry name" value="KTR SYSTEM POTASSIUM UPTAKE PROTEIN C"/>
    <property type="match status" value="1"/>
</dbReference>
<dbReference type="SUPFAM" id="SSF116726">
    <property type="entry name" value="TrkA C-terminal domain-like"/>
    <property type="match status" value="1"/>
</dbReference>
<dbReference type="RefSeq" id="WP_274359044.1">
    <property type="nucleotide sequence ID" value="NZ_CP118101.1"/>
</dbReference>
<evidence type="ECO:0000313" key="3">
    <source>
        <dbReference type="EMBL" id="WDH81921.1"/>
    </source>
</evidence>
<evidence type="ECO:0000259" key="1">
    <source>
        <dbReference type="PROSITE" id="PS51201"/>
    </source>
</evidence>
<dbReference type="Pfam" id="PF02080">
    <property type="entry name" value="TrkA_C"/>
    <property type="match status" value="1"/>
</dbReference>
<dbReference type="GO" id="GO:0006813">
    <property type="term" value="P:potassium ion transport"/>
    <property type="evidence" value="ECO:0007669"/>
    <property type="project" value="InterPro"/>
</dbReference>
<proteinExistence type="predicted"/>
<dbReference type="SUPFAM" id="SSF51735">
    <property type="entry name" value="NAD(P)-binding Rossmann-fold domains"/>
    <property type="match status" value="1"/>
</dbReference>
<dbReference type="PROSITE" id="PS51202">
    <property type="entry name" value="RCK_C"/>
    <property type="match status" value="1"/>
</dbReference>
<accession>A0AAX3MWE6</accession>
<dbReference type="AlphaFoldDB" id="A0AAX3MWE6"/>
<name>A0AAX3MWE6_9BACL</name>
<sequence>MKNQQFVVVGLGRFGSSLAMELVENGYEVLGIDRNEEIVNDMSEFLTHAVVADASDEDTLRSLGIRNFDCGIVAIGDDIQMSILSAILLKELGVKKVIAKAISLLHGRALEKLGVDRIVYPERDMGKRVAHQLVTPNLLDYIDLSDNYSIVEMTVPRCLNGKTLSDLNSRARYNCSIVALQKSEGIIIAPTALDHVHTGDIMIIIGTNDNIERFDEEVISQ</sequence>